<dbReference type="PANTHER" id="PTHR44329">
    <property type="entry name" value="SERINE/THREONINE-PROTEIN KINASE TNNI3K-RELATED"/>
    <property type="match status" value="1"/>
</dbReference>
<keyword evidence="5" id="KW-0675">Receptor</keyword>
<feature type="compositionally biased region" description="Low complexity" evidence="3">
    <location>
        <begin position="354"/>
        <end position="370"/>
    </location>
</feature>
<keyword evidence="1" id="KW-0880">Kelch repeat</keyword>
<feature type="region of interest" description="Disordered" evidence="3">
    <location>
        <begin position="418"/>
        <end position="437"/>
    </location>
</feature>
<dbReference type="InterPro" id="IPR008266">
    <property type="entry name" value="Tyr_kinase_AS"/>
</dbReference>
<dbReference type="EMBL" id="CASHTH010000024">
    <property type="protein sequence ID" value="CAI7989163.1"/>
    <property type="molecule type" value="Genomic_DNA"/>
</dbReference>
<dbReference type="InterPro" id="IPR017441">
    <property type="entry name" value="Protein_kinase_ATP_BS"/>
</dbReference>
<keyword evidence="2" id="KW-0067">ATP-binding</keyword>
<dbReference type="InterPro" id="IPR011043">
    <property type="entry name" value="Gal_Oxase/kelch_b-propeller"/>
</dbReference>
<dbReference type="SMART" id="SM00612">
    <property type="entry name" value="Kelch"/>
    <property type="match status" value="3"/>
</dbReference>
<name>A0AA35QS52_GEOBA</name>
<feature type="binding site" evidence="2">
    <location>
        <position position="50"/>
    </location>
    <ligand>
        <name>ATP</name>
        <dbReference type="ChEBI" id="CHEBI:30616"/>
    </ligand>
</feature>
<feature type="domain" description="Protein kinase" evidence="4">
    <location>
        <begin position="22"/>
        <end position="325"/>
    </location>
</feature>
<accession>A0AA35QS52</accession>
<dbReference type="InterPro" id="IPR006652">
    <property type="entry name" value="Kelch_1"/>
</dbReference>
<dbReference type="AlphaFoldDB" id="A0AA35QS52"/>
<dbReference type="Pfam" id="PF00069">
    <property type="entry name" value="Pkinase"/>
    <property type="match status" value="1"/>
</dbReference>
<protein>
    <submittedName>
        <fullName evidence="5">LRR receptor kinase SERK2</fullName>
    </submittedName>
</protein>
<evidence type="ECO:0000313" key="6">
    <source>
        <dbReference type="Proteomes" id="UP001174909"/>
    </source>
</evidence>
<keyword evidence="5" id="KW-0418">Kinase</keyword>
<dbReference type="InterPro" id="IPR051681">
    <property type="entry name" value="Ser/Thr_Kinases-Pseudokinases"/>
</dbReference>
<keyword evidence="6" id="KW-1185">Reference proteome</keyword>
<dbReference type="SUPFAM" id="SSF50965">
    <property type="entry name" value="Galactose oxidase, central domain"/>
    <property type="match status" value="1"/>
</dbReference>
<dbReference type="PROSITE" id="PS50011">
    <property type="entry name" value="PROTEIN_KINASE_DOM"/>
    <property type="match status" value="1"/>
</dbReference>
<evidence type="ECO:0000313" key="5">
    <source>
        <dbReference type="EMBL" id="CAI7989163.1"/>
    </source>
</evidence>
<dbReference type="Proteomes" id="UP001174909">
    <property type="component" value="Unassembled WGS sequence"/>
</dbReference>
<keyword evidence="2" id="KW-0547">Nucleotide-binding</keyword>
<dbReference type="Gene3D" id="1.10.510.10">
    <property type="entry name" value="Transferase(Phosphotransferase) domain 1"/>
    <property type="match status" value="1"/>
</dbReference>
<organism evidence="5 6">
    <name type="scientific">Geodia barretti</name>
    <name type="common">Barrett's horny sponge</name>
    <dbReference type="NCBI Taxonomy" id="519541"/>
    <lineage>
        <taxon>Eukaryota</taxon>
        <taxon>Metazoa</taxon>
        <taxon>Porifera</taxon>
        <taxon>Demospongiae</taxon>
        <taxon>Heteroscleromorpha</taxon>
        <taxon>Tetractinellida</taxon>
        <taxon>Astrophorina</taxon>
        <taxon>Geodiidae</taxon>
        <taxon>Geodia</taxon>
    </lineage>
</organism>
<dbReference type="SUPFAM" id="SSF56112">
    <property type="entry name" value="Protein kinase-like (PK-like)"/>
    <property type="match status" value="1"/>
</dbReference>
<evidence type="ECO:0000256" key="2">
    <source>
        <dbReference type="PROSITE-ProRule" id="PRU10141"/>
    </source>
</evidence>
<proteinExistence type="predicted"/>
<dbReference type="PANTHER" id="PTHR44329:SF289">
    <property type="entry name" value="SERINE_THREONINE-PROTEIN KINASE VIK"/>
    <property type="match status" value="1"/>
</dbReference>
<comment type="caution">
    <text evidence="5">The sequence shown here is derived from an EMBL/GenBank/DDBJ whole genome shotgun (WGS) entry which is preliminary data.</text>
</comment>
<dbReference type="PROSITE" id="PS00107">
    <property type="entry name" value="PROTEIN_KINASE_ATP"/>
    <property type="match status" value="1"/>
</dbReference>
<dbReference type="Gene3D" id="2.120.10.80">
    <property type="entry name" value="Kelch-type beta propeller"/>
    <property type="match status" value="2"/>
</dbReference>
<dbReference type="InterPro" id="IPR011009">
    <property type="entry name" value="Kinase-like_dom_sf"/>
</dbReference>
<feature type="compositionally biased region" description="Basic and acidic residues" evidence="3">
    <location>
        <begin position="380"/>
        <end position="393"/>
    </location>
</feature>
<feature type="region of interest" description="Disordered" evidence="3">
    <location>
        <begin position="331"/>
        <end position="395"/>
    </location>
</feature>
<evidence type="ECO:0000256" key="3">
    <source>
        <dbReference type="SAM" id="MobiDB-lite"/>
    </source>
</evidence>
<gene>
    <name evidence="5" type="ORF">GBAR_LOCUS154</name>
</gene>
<dbReference type="PROSITE" id="PS00109">
    <property type="entry name" value="PROTEIN_KINASE_TYR"/>
    <property type="match status" value="1"/>
</dbReference>
<reference evidence="5" key="1">
    <citation type="submission" date="2023-03" db="EMBL/GenBank/DDBJ databases">
        <authorList>
            <person name="Steffen K."/>
            <person name="Cardenas P."/>
        </authorList>
    </citation>
    <scope>NUCLEOTIDE SEQUENCE</scope>
</reference>
<dbReference type="InterPro" id="IPR000719">
    <property type="entry name" value="Prot_kinase_dom"/>
</dbReference>
<evidence type="ECO:0000259" key="4">
    <source>
        <dbReference type="PROSITE" id="PS50011"/>
    </source>
</evidence>
<evidence type="ECO:0000256" key="1">
    <source>
        <dbReference type="ARBA" id="ARBA00022441"/>
    </source>
</evidence>
<dbReference type="InterPro" id="IPR015915">
    <property type="entry name" value="Kelch-typ_b-propeller"/>
</dbReference>
<dbReference type="GO" id="GO:0004674">
    <property type="term" value="F:protein serine/threonine kinase activity"/>
    <property type="evidence" value="ECO:0007669"/>
    <property type="project" value="TreeGrafter"/>
</dbReference>
<sequence length="734" mass="81112">MAAEGLLAEYPELRPFVLPNVRLTGIRIGAGAYGSVEEVAVPGAICAAKKIHDIFLDRSEIPAAEIRRATAQFVRECQLISTLDHQNIVKFLGVAFFPGSRLPALVMERLLTSLHDLLDPETDPPPPPNTPKPFFPLSLKCSILHNVACGLAYLHERTPPVIHRDLSARNVLLNSGMVAKIVDLGVARIVPRMRTAATMTKGPGASVYMPPEASAPAKSNAQKSKYDASIDVFSLGVVAIFTIGEVFPCDPVAATYLDEETGLLVARTELQRRAEYMRHVNEQLRASGQLRGDHPLIRLIQQCLHNGPHKRPSIREVLRLLEEARAGARDSGWEEVQAAQTQPRNQSSERDLQSRVQELQQQLQSRNQENADLQSSVQELHSRNQAKDRELAEARQQLRQKEEQLRSSEALVADFQKTLQQRDSEPTQRTKTQSSLLPTAIPHSTQVNIKPRKLTVQCHRKKTAPCEMFRGSATTDGRFAYFTPRDSNSVYQYECSTEKWEELPSCPYQNSRLVIIDRELTAVGGYDGSYTNKLYTLRQRKWVEKYPPMNTARSDTAVVTTSDGEHLIVIGGYVGGVSWTATVELFQVKSRRWYQLTDLPQPLQFPSATICGDLVHVVGLGDDGYSCSLAALPSSDKPIPPQSIPHLISWKPLPPLPLTRSTAATLCGQLVLIGGDRSGSPVNSIHQLVDGQWVEIGSMTSRRYDCLVASPSPDKIIIVGGVGAEDSVEECVVV</sequence>
<dbReference type="GO" id="GO:0005524">
    <property type="term" value="F:ATP binding"/>
    <property type="evidence" value="ECO:0007669"/>
    <property type="project" value="UniProtKB-UniRule"/>
</dbReference>
<dbReference type="Gene3D" id="3.30.200.20">
    <property type="entry name" value="Phosphorylase Kinase, domain 1"/>
    <property type="match status" value="1"/>
</dbReference>
<keyword evidence="5" id="KW-0808">Transferase</keyword>